<evidence type="ECO:0000256" key="3">
    <source>
        <dbReference type="ARBA" id="ARBA00022833"/>
    </source>
</evidence>
<organism evidence="9 10">
    <name type="scientific">Drosophila arizonae</name>
    <name type="common">Fruit fly</name>
    <dbReference type="NCBI Taxonomy" id="7263"/>
    <lineage>
        <taxon>Eukaryota</taxon>
        <taxon>Metazoa</taxon>
        <taxon>Ecdysozoa</taxon>
        <taxon>Arthropoda</taxon>
        <taxon>Hexapoda</taxon>
        <taxon>Insecta</taxon>
        <taxon>Pterygota</taxon>
        <taxon>Neoptera</taxon>
        <taxon>Endopterygota</taxon>
        <taxon>Diptera</taxon>
        <taxon>Brachycera</taxon>
        <taxon>Muscomorpha</taxon>
        <taxon>Ephydroidea</taxon>
        <taxon>Drosophilidae</taxon>
        <taxon>Drosophila</taxon>
    </lineage>
</organism>
<dbReference type="Pfam" id="PF05485">
    <property type="entry name" value="THAP"/>
    <property type="match status" value="1"/>
</dbReference>
<feature type="domain" description="THAP-type" evidence="8">
    <location>
        <begin position="1"/>
        <end position="88"/>
    </location>
</feature>
<evidence type="ECO:0000256" key="5">
    <source>
        <dbReference type="PROSITE-ProRule" id="PRU00309"/>
    </source>
</evidence>
<keyword evidence="4 5" id="KW-0238">DNA-binding</keyword>
<gene>
    <name evidence="10" type="primary">LOC108613634</name>
</gene>
<dbReference type="InterPro" id="IPR006612">
    <property type="entry name" value="THAP_Znf"/>
</dbReference>
<dbReference type="SMART" id="SM00692">
    <property type="entry name" value="DM3"/>
    <property type="match status" value="1"/>
</dbReference>
<dbReference type="PROSITE" id="PS50950">
    <property type="entry name" value="ZF_THAP"/>
    <property type="match status" value="1"/>
</dbReference>
<evidence type="ECO:0000259" key="8">
    <source>
        <dbReference type="PROSITE" id="PS50950"/>
    </source>
</evidence>
<evidence type="ECO:0000256" key="2">
    <source>
        <dbReference type="ARBA" id="ARBA00022771"/>
    </source>
</evidence>
<dbReference type="GeneID" id="108613634"/>
<keyword evidence="1" id="KW-0479">Metal-binding</keyword>
<proteinExistence type="predicted"/>
<dbReference type="PANTHER" id="PTHR46600:SF11">
    <property type="entry name" value="THAP DOMAIN-CONTAINING PROTEIN 10"/>
    <property type="match status" value="1"/>
</dbReference>
<accession>A0ABM1P654</accession>
<dbReference type="Gene3D" id="6.20.210.20">
    <property type="entry name" value="THAP domain"/>
    <property type="match status" value="1"/>
</dbReference>
<reference evidence="10" key="3">
    <citation type="submission" date="2025-08" db="UniProtKB">
        <authorList>
            <consortium name="RefSeq"/>
        </authorList>
    </citation>
    <scope>IDENTIFICATION</scope>
    <source>
        <tissue evidence="10">Whole organism</tissue>
    </source>
</reference>
<evidence type="ECO:0000256" key="4">
    <source>
        <dbReference type="ARBA" id="ARBA00023125"/>
    </source>
</evidence>
<reference evidence="9" key="2">
    <citation type="journal article" date="2016" name="G3 (Bethesda)">
        <title>Genome Evolution in Three Species of Cactophilic Drosophila.</title>
        <authorList>
            <person name="Sanchez-Flores A."/>
            <person name="Penazola F."/>
            <person name="Carpinteyro-Ponce J."/>
            <person name="Nazario-Yepiz N."/>
            <person name="Abreu-Goodger C."/>
            <person name="Machado C.A."/>
            <person name="Markow T.A."/>
        </authorList>
    </citation>
    <scope>NUCLEOTIDE SEQUENCE [LARGE SCALE GENOMIC DNA]</scope>
</reference>
<name>A0ABM1P654_DROAR</name>
<evidence type="ECO:0000256" key="7">
    <source>
        <dbReference type="SAM" id="MobiDB-lite"/>
    </source>
</evidence>
<dbReference type="SUPFAM" id="SSF57716">
    <property type="entry name" value="Glucocorticoid receptor-like (DNA-binding domain)"/>
    <property type="match status" value="1"/>
</dbReference>
<sequence length="297" mass="34658">MRCSVRYCGNNNRNGNKKNWRYFHFPKDKQQLEKWIEFCERDITNPTTACICNEHFTPDDFERNMQYELGFTRKNPTKLKPGSYPTIHGPQTKMLLNNAKDKRRSCKNASPSSSQKKKQKDEENSKSSQLKQLTPKACKREEEAAESGNSQYQSYEMIEYISESDDAPLTDEGPRIGRIELEIIDSLDPQTNTEEHVEIIESESDSYARHLECEVSSLRRQVFFLKDERKKLMDEIQSLRAIVQNARLKDESLETLNLANNKTITKSKHRPPIKKTVMLYTANIDSIRKLRKINKND</sequence>
<feature type="coiled-coil region" evidence="6">
    <location>
        <begin position="215"/>
        <end position="249"/>
    </location>
</feature>
<protein>
    <submittedName>
        <fullName evidence="10">Uncharacterized protein LOC108613634</fullName>
    </submittedName>
</protein>
<dbReference type="PANTHER" id="PTHR46600">
    <property type="entry name" value="THAP DOMAIN-CONTAINING"/>
    <property type="match status" value="1"/>
</dbReference>
<keyword evidence="3" id="KW-0862">Zinc</keyword>
<dbReference type="SMART" id="SM00980">
    <property type="entry name" value="THAP"/>
    <property type="match status" value="1"/>
</dbReference>
<evidence type="ECO:0000313" key="9">
    <source>
        <dbReference type="Proteomes" id="UP000694904"/>
    </source>
</evidence>
<evidence type="ECO:0000256" key="1">
    <source>
        <dbReference type="ARBA" id="ARBA00022723"/>
    </source>
</evidence>
<keyword evidence="2 5" id="KW-0863">Zinc-finger</keyword>
<keyword evidence="9" id="KW-1185">Reference proteome</keyword>
<keyword evidence="6" id="KW-0175">Coiled coil</keyword>
<reference evidence="9" key="1">
    <citation type="journal article" date="1997" name="Nucleic Acids Res.">
        <title>tRNAscan-SE: a program for improved detection of transfer RNA genes in genomic sequence.</title>
        <authorList>
            <person name="Lowe T.M."/>
            <person name="Eddy S.R."/>
        </authorList>
    </citation>
    <scope>NUCLEOTIDE SEQUENCE [LARGE SCALE GENOMIC DNA]</scope>
</reference>
<feature type="region of interest" description="Disordered" evidence="7">
    <location>
        <begin position="73"/>
        <end position="151"/>
    </location>
</feature>
<dbReference type="InterPro" id="IPR026516">
    <property type="entry name" value="THAP1/10"/>
</dbReference>
<evidence type="ECO:0000313" key="10">
    <source>
        <dbReference type="RefSeq" id="XP_017862690.1"/>
    </source>
</evidence>
<dbReference type="InterPro" id="IPR038441">
    <property type="entry name" value="THAP_Znf_sf"/>
</dbReference>
<evidence type="ECO:0000256" key="6">
    <source>
        <dbReference type="SAM" id="Coils"/>
    </source>
</evidence>
<dbReference type="Proteomes" id="UP000694904">
    <property type="component" value="Chromosome 4"/>
</dbReference>
<dbReference type="RefSeq" id="XP_017862690.1">
    <property type="nucleotide sequence ID" value="XM_018007201.1"/>
</dbReference>